<dbReference type="HOGENOM" id="CLU_3340511_0_0_9"/>
<gene>
    <name evidence="1" type="ORF">B7492_02750</name>
    <name evidence="2" type="ORF">bcere0026_4060</name>
    <name evidence="3" type="ORF">BW900_11340</name>
    <name evidence="4" type="ORF">S3E15_05893</name>
</gene>
<accession>C2XP09</accession>
<dbReference type="EMBL" id="MUAI01000006">
    <property type="protein sequence ID" value="OOR06810.1"/>
    <property type="molecule type" value="Genomic_DNA"/>
</dbReference>
<dbReference type="Proteomes" id="UP000192932">
    <property type="component" value="Chromosome"/>
</dbReference>
<dbReference type="RefSeq" id="WP_002063680.1">
    <property type="nucleotide sequence ID" value="NZ_JBNTOD010000017.1"/>
</dbReference>
<dbReference type="Proteomes" id="UP000001753">
    <property type="component" value="Chromosome"/>
</dbReference>
<reference evidence="3 5" key="3">
    <citation type="submission" date="2017-01" db="EMBL/GenBank/DDBJ databases">
        <title>Bacillus cereus isolates.</title>
        <authorList>
            <person name="Beno S.M."/>
        </authorList>
    </citation>
    <scope>NUCLEOTIDE SEQUENCE [LARGE SCALE GENOMIC DNA]</scope>
    <source>
        <strain evidence="3 5">FSL W7-1108</strain>
    </source>
</reference>
<dbReference type="EMBL" id="ACMP01000017">
    <property type="protein sequence ID" value="EEL72618.1"/>
    <property type="molecule type" value="Genomic_DNA"/>
</dbReference>
<dbReference type="Proteomes" id="UP000190696">
    <property type="component" value="Unassembled WGS sequence"/>
</dbReference>
<sequence>MKKWNDKTKVECSIVSLQFRLFRVIKGKFSFYITVWK</sequence>
<evidence type="ECO:0000313" key="4">
    <source>
        <dbReference type="EMBL" id="OSX91870.1"/>
    </source>
</evidence>
<evidence type="ECO:0000313" key="7">
    <source>
        <dbReference type="Proteomes" id="UP000194131"/>
    </source>
</evidence>
<dbReference type="EMBL" id="CP020743">
    <property type="protein sequence ID" value="ARJ20251.1"/>
    <property type="molecule type" value="Genomic_DNA"/>
</dbReference>
<protein>
    <submittedName>
        <fullName evidence="1">Transcriptional regulator</fullName>
    </submittedName>
</protein>
<evidence type="ECO:0000313" key="3">
    <source>
        <dbReference type="EMBL" id="OOR06810.1"/>
    </source>
</evidence>
<evidence type="ECO:0000313" key="6">
    <source>
        <dbReference type="Proteomes" id="UP000192932"/>
    </source>
</evidence>
<dbReference type="EMBL" id="MRWU01000009">
    <property type="protein sequence ID" value="OSX91870.1"/>
    <property type="molecule type" value="Genomic_DNA"/>
</dbReference>
<proteinExistence type="predicted"/>
<evidence type="ECO:0000313" key="1">
    <source>
        <dbReference type="EMBL" id="ARJ20251.1"/>
    </source>
</evidence>
<reference evidence="2" key="1">
    <citation type="journal article" date="2012" name="Genome Res.">
        <title>Genomic characterization of the Bacillus cereus sensu lato species: Backdrop to the evolution of Bacillus anthracis.</title>
        <authorList>
            <person name="Zwick M.E."/>
            <person name="Joseph S.J."/>
            <person name="Didelot X."/>
            <person name="Chen P.E."/>
            <person name="Bishop-Lilly K.A."/>
            <person name="Stewart A.C."/>
            <person name="Willner K."/>
            <person name="Nolan N."/>
            <person name="Lentz S."/>
            <person name="Thomason M.K."/>
            <person name="Sozhamannan S."/>
            <person name="Mateczun A.J."/>
            <person name="Du L."/>
            <person name="Read T.D."/>
        </authorList>
    </citation>
    <scope>NUCLEOTIDE SEQUENCE [LARGE SCALE GENOMIC DNA]</scope>
    <source>
        <strain evidence="2">AH603</strain>
    </source>
</reference>
<accession>A0A1S9TA32</accession>
<evidence type="ECO:0000313" key="5">
    <source>
        <dbReference type="Proteomes" id="UP000190696"/>
    </source>
</evidence>
<organism evidence="2">
    <name type="scientific">Bacillus mycoides</name>
    <dbReference type="NCBI Taxonomy" id="1405"/>
    <lineage>
        <taxon>Bacteria</taxon>
        <taxon>Bacillati</taxon>
        <taxon>Bacillota</taxon>
        <taxon>Bacilli</taxon>
        <taxon>Bacillales</taxon>
        <taxon>Bacillaceae</taxon>
        <taxon>Bacillus</taxon>
        <taxon>Bacillus cereus group</taxon>
    </lineage>
</organism>
<dbReference type="AlphaFoldDB" id="A0A124EF93"/>
<reference evidence="1 6" key="4">
    <citation type="submission" date="2017-04" db="EMBL/GenBank/DDBJ databases">
        <title>The Characteristic of a Fine Plant Growth-Promoting Rhizobacteria Bacillus mycoides Gnyt1 and its Whole Genome Sequencing Analysis.</title>
        <authorList>
            <person name="Li J.H."/>
            <person name="Yao T."/>
        </authorList>
    </citation>
    <scope>NUCLEOTIDE SEQUENCE [LARGE SCALE GENOMIC DNA]</scope>
    <source>
        <strain evidence="1 6">Gnyt1</strain>
    </source>
</reference>
<reference evidence="4 7" key="2">
    <citation type="submission" date="2016-12" db="EMBL/GenBank/DDBJ databases">
        <title>Genome Sequences of Twelve Sporeforming Bacillus Species Isolated from Foods.</title>
        <authorList>
            <person name="De Jong A."/>
            <person name="Holsappel S."/>
            <person name="Kuipers O.P."/>
        </authorList>
    </citation>
    <scope>NUCLEOTIDE SEQUENCE [LARGE SCALE GENOMIC DNA]</scope>
    <source>
        <strain evidence="4 7">S3E15</strain>
    </source>
</reference>
<accession>A0A124EF93</accession>
<evidence type="ECO:0000313" key="2">
    <source>
        <dbReference type="EMBL" id="EEL72618.1"/>
    </source>
</evidence>
<dbReference type="Proteomes" id="UP000194131">
    <property type="component" value="Unassembled WGS sequence"/>
</dbReference>
<name>A0A124EF93_BACMY</name>